<dbReference type="OrthoDB" id="9797747at2"/>
<dbReference type="GO" id="GO:0003677">
    <property type="term" value="F:DNA binding"/>
    <property type="evidence" value="ECO:0007669"/>
    <property type="project" value="UniProtKB-KW"/>
</dbReference>
<keyword evidence="2" id="KW-0238">DNA-binding</keyword>
<dbReference type="Proteomes" id="UP000290365">
    <property type="component" value="Chromosome"/>
</dbReference>
<dbReference type="RefSeq" id="WP_129888791.1">
    <property type="nucleotide sequence ID" value="NZ_CP035758.1"/>
</dbReference>
<evidence type="ECO:0000313" key="4">
    <source>
        <dbReference type="EMBL" id="QBD77738.1"/>
    </source>
</evidence>
<dbReference type="EMBL" id="CP035758">
    <property type="protein sequence ID" value="QBD77738.1"/>
    <property type="molecule type" value="Genomic_DNA"/>
</dbReference>
<dbReference type="KEGG" id="kbs:EPA93_17760"/>
<keyword evidence="5" id="KW-1185">Reference proteome</keyword>
<protein>
    <recommendedName>
        <fullName evidence="6">HU family DNA-binding protein</fullName>
    </recommendedName>
</protein>
<reference evidence="4 5" key="1">
    <citation type="submission" date="2019-01" db="EMBL/GenBank/DDBJ databases">
        <title>Ktedonosporobacter rubrisoli SCAWS-G2.</title>
        <authorList>
            <person name="Huang Y."/>
            <person name="Yan B."/>
        </authorList>
    </citation>
    <scope>NUCLEOTIDE SEQUENCE [LARGE SCALE GENOMIC DNA]</scope>
    <source>
        <strain evidence="4 5">SCAWS-G2</strain>
    </source>
</reference>
<proteinExistence type="inferred from homology"/>
<comment type="similarity">
    <text evidence="3">Belongs to the bacterial histone-like protein family.</text>
</comment>
<accession>A0A4P6JQN2</accession>
<dbReference type="InterPro" id="IPR000119">
    <property type="entry name" value="Hist_DNA-bd"/>
</dbReference>
<dbReference type="Gene3D" id="4.10.520.10">
    <property type="entry name" value="IHF-like DNA-binding proteins"/>
    <property type="match status" value="1"/>
</dbReference>
<evidence type="ECO:0000313" key="5">
    <source>
        <dbReference type="Proteomes" id="UP000290365"/>
    </source>
</evidence>
<dbReference type="Pfam" id="PF00216">
    <property type="entry name" value="Bac_DNA_binding"/>
    <property type="match status" value="1"/>
</dbReference>
<dbReference type="SMART" id="SM00411">
    <property type="entry name" value="BHL"/>
    <property type="match status" value="1"/>
</dbReference>
<name>A0A4P6JQN2_KTERU</name>
<dbReference type="GO" id="GO:0005829">
    <property type="term" value="C:cytosol"/>
    <property type="evidence" value="ECO:0007669"/>
    <property type="project" value="TreeGrafter"/>
</dbReference>
<sequence length="119" mass="12965">MRSSSSEKNNAILGKDELIHQVAAKAGLNLKETNKVIDAFTEVVREGIAQGHEVRLMGFGTWNLRNVAARKVKSIRGGTQITIPARKRVGFSVGAVLSQAAQDAVEKPSKHINHQTHSR</sequence>
<dbReference type="GO" id="GO:0030527">
    <property type="term" value="F:structural constituent of chromatin"/>
    <property type="evidence" value="ECO:0007669"/>
    <property type="project" value="InterPro"/>
</dbReference>
<dbReference type="SUPFAM" id="SSF47729">
    <property type="entry name" value="IHF-like DNA-binding proteins"/>
    <property type="match status" value="1"/>
</dbReference>
<dbReference type="PANTHER" id="PTHR33175">
    <property type="entry name" value="DNA-BINDING PROTEIN HU"/>
    <property type="match status" value="1"/>
</dbReference>
<dbReference type="GO" id="GO:0030261">
    <property type="term" value="P:chromosome condensation"/>
    <property type="evidence" value="ECO:0007669"/>
    <property type="project" value="UniProtKB-KW"/>
</dbReference>
<dbReference type="InterPro" id="IPR010992">
    <property type="entry name" value="IHF-like_DNA-bd_dom_sf"/>
</dbReference>
<evidence type="ECO:0008006" key="6">
    <source>
        <dbReference type="Google" id="ProtNLM"/>
    </source>
</evidence>
<gene>
    <name evidence="4" type="ORF">EPA93_17760</name>
</gene>
<dbReference type="AlphaFoldDB" id="A0A4P6JQN2"/>
<dbReference type="PANTHER" id="PTHR33175:SF3">
    <property type="entry name" value="DNA-BINDING PROTEIN HU-BETA"/>
    <property type="match status" value="1"/>
</dbReference>
<keyword evidence="1" id="KW-0226">DNA condensation</keyword>
<evidence type="ECO:0000256" key="2">
    <source>
        <dbReference type="ARBA" id="ARBA00023125"/>
    </source>
</evidence>
<evidence type="ECO:0000256" key="1">
    <source>
        <dbReference type="ARBA" id="ARBA00023067"/>
    </source>
</evidence>
<organism evidence="4 5">
    <name type="scientific">Ktedonosporobacter rubrisoli</name>
    <dbReference type="NCBI Taxonomy" id="2509675"/>
    <lineage>
        <taxon>Bacteria</taxon>
        <taxon>Bacillati</taxon>
        <taxon>Chloroflexota</taxon>
        <taxon>Ktedonobacteria</taxon>
        <taxon>Ktedonobacterales</taxon>
        <taxon>Ktedonosporobacteraceae</taxon>
        <taxon>Ktedonosporobacter</taxon>
    </lineage>
</organism>
<evidence type="ECO:0000256" key="3">
    <source>
        <dbReference type="RuleBase" id="RU003939"/>
    </source>
</evidence>